<dbReference type="InterPro" id="IPR041372">
    <property type="entry name" value="Cas3_C"/>
</dbReference>
<accession>A0A2I1M9P8</accession>
<dbReference type="SMART" id="SM00487">
    <property type="entry name" value="DEXDc"/>
    <property type="match status" value="1"/>
</dbReference>
<keyword evidence="6" id="KW-0378">Hydrolase</keyword>
<dbReference type="Proteomes" id="UP000234335">
    <property type="component" value="Unassembled WGS sequence"/>
</dbReference>
<keyword evidence="8" id="KW-0067">ATP-binding</keyword>
<evidence type="ECO:0000256" key="7">
    <source>
        <dbReference type="ARBA" id="ARBA00022806"/>
    </source>
</evidence>
<evidence type="ECO:0000256" key="2">
    <source>
        <dbReference type="ARBA" id="ARBA00009046"/>
    </source>
</evidence>
<evidence type="ECO:0000256" key="1">
    <source>
        <dbReference type="ARBA" id="ARBA00006847"/>
    </source>
</evidence>
<evidence type="ECO:0000256" key="6">
    <source>
        <dbReference type="ARBA" id="ARBA00022801"/>
    </source>
</evidence>
<sequence>MESYKNLWAKKQETNGNFEWMPLYIHLSDSKNVSAMLWEHWLSDSQKNIVINSIENGDEFLAKNLVMFLGASHDLGKATPAFQIKKGFANSDDLDMILKEKLEQADFFEISYTHLSSINKSHHSLASEYLLYKYGVKEDIGAIVGAHHGKPVDSFTIIKNQAAYEANYYQEEKNTNPIYKKWEQVQKDIFDWALQASGFKSVSDLPEINQVGQVILTGLLIMADWIASNTKYFPLFSIYDSIDCNLEKRAEEGFTKWFKTELWQADYNFDYKESFNKRFGFYPNKHQERFIETILDTNDPGIFIFEAPMGMGKTEAALYGVELLAQKKGASGLFFALPTQATTNGIFPRVEKWLTDIVDDFDENLSLRLVHGKAYLNEDFQRLAKNINTDANYEDHPSVIVNEWFSGKKSAILDDFVVGTIDQFLLLSLKQKHLFLRHLGFSKKVVVIDEVHAYDAYMNQYLYQALKWMGAYNVPVIILSATLPAEKREELVKSYLSGKGIKPRKQKQDRQIAKDTYPLITYIDGSTIKYEDRFKRNFTMKIKVIREDEDNLINLISSLYKQGGNIGIIVNTVKKAQDLAKVVEENFGNDSFELIHSRFIDTHRIKKEEELLKQIGKNANRPDKKIYIGTQVIEQSLDIDFDIMITELAPIDLVLQRSGRLQRHNIKRSEYYKKPTLYVIGTSEKLEFDEGSSFVYSSYLLARSQYFLPDEIIIPDDLSKLVQNVYSDCEIKLDKNLDSVYKNFRNEHLRLIERQKEKAKVFRIGNPDTDFLEDEGETIIGWLNNSNEVNTEEAAFAQVRDTKETIEVIALQENKNGIGLFADENDISENIDDYNISKLIAANTLKLPQILTENYNINQTINFLEKYNLKYLSKFQDSAWLKGSLGIIFNKDGFFEINNYVLKYSNKYGLSYERKGDSGKL</sequence>
<comment type="caution">
    <text evidence="12">The sequence shown here is derived from an EMBL/GenBank/DDBJ whole genome shotgun (WGS) entry which is preliminary data.</text>
</comment>
<dbReference type="GO" id="GO:0003676">
    <property type="term" value="F:nucleic acid binding"/>
    <property type="evidence" value="ECO:0007669"/>
    <property type="project" value="InterPro"/>
</dbReference>
<keyword evidence="13" id="KW-1185">Reference proteome</keyword>
<feature type="domain" description="HD Cas3-type" evidence="11">
    <location>
        <begin position="16"/>
        <end position="226"/>
    </location>
</feature>
<dbReference type="CDD" id="cd09641">
    <property type="entry name" value="Cas3''_I"/>
    <property type="match status" value="1"/>
</dbReference>
<evidence type="ECO:0000256" key="9">
    <source>
        <dbReference type="ARBA" id="ARBA00023118"/>
    </source>
</evidence>
<evidence type="ECO:0000256" key="8">
    <source>
        <dbReference type="ARBA" id="ARBA00022840"/>
    </source>
</evidence>
<evidence type="ECO:0000259" key="11">
    <source>
        <dbReference type="PROSITE" id="PS51643"/>
    </source>
</evidence>
<dbReference type="NCBIfam" id="TIGR01587">
    <property type="entry name" value="cas3_core"/>
    <property type="match status" value="1"/>
</dbReference>
<dbReference type="GO" id="GO:0046872">
    <property type="term" value="F:metal ion binding"/>
    <property type="evidence" value="ECO:0007669"/>
    <property type="project" value="UniProtKB-KW"/>
</dbReference>
<organism evidence="12 13">
    <name type="scientific">Anaerococcus octavius</name>
    <dbReference type="NCBI Taxonomy" id="54007"/>
    <lineage>
        <taxon>Bacteria</taxon>
        <taxon>Bacillati</taxon>
        <taxon>Bacillota</taxon>
        <taxon>Tissierellia</taxon>
        <taxon>Tissierellales</taxon>
        <taxon>Peptoniphilaceae</taxon>
        <taxon>Anaerococcus</taxon>
    </lineage>
</organism>
<proteinExistence type="inferred from homology"/>
<dbReference type="InterPro" id="IPR006474">
    <property type="entry name" value="Helicase_Cas3_CRISPR-ass_core"/>
</dbReference>
<dbReference type="GO" id="GO:0005524">
    <property type="term" value="F:ATP binding"/>
    <property type="evidence" value="ECO:0007669"/>
    <property type="project" value="UniProtKB-KW"/>
</dbReference>
<dbReference type="GO" id="GO:0004386">
    <property type="term" value="F:helicase activity"/>
    <property type="evidence" value="ECO:0007669"/>
    <property type="project" value="UniProtKB-KW"/>
</dbReference>
<dbReference type="InterPro" id="IPR054712">
    <property type="entry name" value="Cas3-like_dom"/>
</dbReference>
<evidence type="ECO:0000259" key="10">
    <source>
        <dbReference type="PROSITE" id="PS51192"/>
    </source>
</evidence>
<dbReference type="RefSeq" id="WP_101539955.1">
    <property type="nucleotide sequence ID" value="NZ_PKGS01000002.1"/>
</dbReference>
<evidence type="ECO:0000256" key="4">
    <source>
        <dbReference type="ARBA" id="ARBA00022723"/>
    </source>
</evidence>
<dbReference type="Pfam" id="PF22590">
    <property type="entry name" value="Cas3-like_C_2"/>
    <property type="match status" value="1"/>
</dbReference>
<dbReference type="InterPro" id="IPR027417">
    <property type="entry name" value="P-loop_NTPase"/>
</dbReference>
<dbReference type="InterPro" id="IPR038257">
    <property type="entry name" value="CRISPR-assoc_Cas3_HD_sf"/>
</dbReference>
<dbReference type="InterPro" id="IPR011545">
    <property type="entry name" value="DEAD/DEAH_box_helicase_dom"/>
</dbReference>
<keyword evidence="9" id="KW-0051">Antiviral defense</keyword>
<dbReference type="Pfam" id="PF18395">
    <property type="entry name" value="Cas3_C"/>
    <property type="match status" value="1"/>
</dbReference>
<dbReference type="EMBL" id="PKGS01000002">
    <property type="protein sequence ID" value="PKZ16856.1"/>
    <property type="molecule type" value="Genomic_DNA"/>
</dbReference>
<keyword evidence="12" id="KW-0255">Endonuclease</keyword>
<dbReference type="Pfam" id="PF18019">
    <property type="entry name" value="Cas3_HD"/>
    <property type="match status" value="1"/>
</dbReference>
<dbReference type="GO" id="GO:0004519">
    <property type="term" value="F:endonuclease activity"/>
    <property type="evidence" value="ECO:0007669"/>
    <property type="project" value="UniProtKB-KW"/>
</dbReference>
<evidence type="ECO:0000256" key="3">
    <source>
        <dbReference type="ARBA" id="ARBA00022722"/>
    </source>
</evidence>
<dbReference type="Gene3D" id="3.40.50.300">
    <property type="entry name" value="P-loop containing nucleotide triphosphate hydrolases"/>
    <property type="match status" value="2"/>
</dbReference>
<keyword evidence="7" id="KW-0347">Helicase</keyword>
<dbReference type="AlphaFoldDB" id="A0A2I1M9P8"/>
<evidence type="ECO:0000256" key="5">
    <source>
        <dbReference type="ARBA" id="ARBA00022741"/>
    </source>
</evidence>
<feature type="domain" description="Helicase ATP-binding" evidence="10">
    <location>
        <begin position="294"/>
        <end position="501"/>
    </location>
</feature>
<dbReference type="Gene3D" id="1.10.3210.30">
    <property type="match status" value="1"/>
</dbReference>
<dbReference type="NCBIfam" id="TIGR01596">
    <property type="entry name" value="cas3_HD"/>
    <property type="match status" value="1"/>
</dbReference>
<dbReference type="Pfam" id="PF00270">
    <property type="entry name" value="DEAD"/>
    <property type="match status" value="1"/>
</dbReference>
<name>A0A2I1M9P8_9FIRM</name>
<dbReference type="CDD" id="cd17930">
    <property type="entry name" value="DEXHc_cas3"/>
    <property type="match status" value="1"/>
</dbReference>
<comment type="similarity">
    <text evidence="2">In the central section; belongs to the CRISPR-associated helicase Cas3 family.</text>
</comment>
<dbReference type="PROSITE" id="PS51192">
    <property type="entry name" value="HELICASE_ATP_BIND_1"/>
    <property type="match status" value="1"/>
</dbReference>
<dbReference type="PROSITE" id="PS51643">
    <property type="entry name" value="HD_CAS3"/>
    <property type="match status" value="1"/>
</dbReference>
<keyword evidence="5" id="KW-0547">Nucleotide-binding</keyword>
<reference evidence="12 13" key="1">
    <citation type="submission" date="2017-12" db="EMBL/GenBank/DDBJ databases">
        <title>Phylogenetic diversity of female urinary microbiome.</title>
        <authorList>
            <person name="Thomas-White K."/>
            <person name="Wolfe A.J."/>
        </authorList>
    </citation>
    <scope>NUCLEOTIDE SEQUENCE [LARGE SCALE GENOMIC DNA]</scope>
    <source>
        <strain evidence="12 13">UMB0119</strain>
    </source>
</reference>
<protein>
    <submittedName>
        <fullName evidence="12">CRISPR-associated helicase/endonuclease Cas3</fullName>
    </submittedName>
</protein>
<dbReference type="SUPFAM" id="SSF52540">
    <property type="entry name" value="P-loop containing nucleoside triphosphate hydrolases"/>
    <property type="match status" value="1"/>
</dbReference>
<dbReference type="InterPro" id="IPR014001">
    <property type="entry name" value="Helicase_ATP-bd"/>
</dbReference>
<dbReference type="InterPro" id="IPR006483">
    <property type="entry name" value="CRISPR-assoc_Cas3_HD"/>
</dbReference>
<gene>
    <name evidence="12" type="ORF">CYJ34_03460</name>
</gene>
<comment type="similarity">
    <text evidence="1">In the N-terminal section; belongs to the CRISPR-associated nuclease Cas3-HD family.</text>
</comment>
<keyword evidence="4" id="KW-0479">Metal-binding</keyword>
<evidence type="ECO:0000313" key="12">
    <source>
        <dbReference type="EMBL" id="PKZ16856.1"/>
    </source>
</evidence>
<evidence type="ECO:0000313" key="13">
    <source>
        <dbReference type="Proteomes" id="UP000234335"/>
    </source>
</evidence>
<keyword evidence="3" id="KW-0540">Nuclease</keyword>
<dbReference type="GO" id="GO:0051607">
    <property type="term" value="P:defense response to virus"/>
    <property type="evidence" value="ECO:0007669"/>
    <property type="project" value="UniProtKB-KW"/>
</dbReference>
<dbReference type="GO" id="GO:0016787">
    <property type="term" value="F:hydrolase activity"/>
    <property type="evidence" value="ECO:0007669"/>
    <property type="project" value="UniProtKB-KW"/>
</dbReference>